<evidence type="ECO:0000256" key="1">
    <source>
        <dbReference type="SAM" id="MobiDB-lite"/>
    </source>
</evidence>
<accession>A0A4Z1GM60</accession>
<reference evidence="2 3" key="1">
    <citation type="submission" date="2017-12" db="EMBL/GenBank/DDBJ databases">
        <title>Comparative genomics of Botrytis spp.</title>
        <authorList>
            <person name="Valero-Jimenez C.A."/>
            <person name="Tapia P."/>
            <person name="Veloso J."/>
            <person name="Silva-Moreno E."/>
            <person name="Staats M."/>
            <person name="Valdes J.H."/>
            <person name="Van Kan J.A.L."/>
        </authorList>
    </citation>
    <scope>NUCLEOTIDE SEQUENCE [LARGE SCALE GENOMIC DNA]</scope>
    <source>
        <strain evidence="2 3">Bh0001</strain>
    </source>
</reference>
<organism evidence="2 3">
    <name type="scientific">Botrytis hyacinthi</name>
    <dbReference type="NCBI Taxonomy" id="278943"/>
    <lineage>
        <taxon>Eukaryota</taxon>
        <taxon>Fungi</taxon>
        <taxon>Dikarya</taxon>
        <taxon>Ascomycota</taxon>
        <taxon>Pezizomycotina</taxon>
        <taxon>Leotiomycetes</taxon>
        <taxon>Helotiales</taxon>
        <taxon>Sclerotiniaceae</taxon>
        <taxon>Botrytis</taxon>
    </lineage>
</organism>
<dbReference type="EMBL" id="PQXK01000178">
    <property type="protein sequence ID" value="TGO34883.1"/>
    <property type="molecule type" value="Genomic_DNA"/>
</dbReference>
<proteinExistence type="predicted"/>
<evidence type="ECO:0000313" key="2">
    <source>
        <dbReference type="EMBL" id="TGO34883.1"/>
    </source>
</evidence>
<feature type="compositionally biased region" description="Basic and acidic residues" evidence="1">
    <location>
        <begin position="1"/>
        <end position="18"/>
    </location>
</feature>
<sequence length="69" mass="7831">MSPVERVKSQDSRLKTQDSRLNSPDAQSRQERKRVSVSHFILTATPSDKDPARIQCVASKDYDETNLVL</sequence>
<dbReference type="Proteomes" id="UP000297814">
    <property type="component" value="Unassembled WGS sequence"/>
</dbReference>
<feature type="region of interest" description="Disordered" evidence="1">
    <location>
        <begin position="1"/>
        <end position="37"/>
    </location>
</feature>
<protein>
    <submittedName>
        <fullName evidence="2">Uncharacterized protein</fullName>
    </submittedName>
</protein>
<dbReference type="AlphaFoldDB" id="A0A4Z1GM60"/>
<gene>
    <name evidence="2" type="ORF">BHYA_0178g00140</name>
</gene>
<keyword evidence="3" id="KW-1185">Reference proteome</keyword>
<evidence type="ECO:0000313" key="3">
    <source>
        <dbReference type="Proteomes" id="UP000297814"/>
    </source>
</evidence>
<comment type="caution">
    <text evidence="2">The sequence shown here is derived from an EMBL/GenBank/DDBJ whole genome shotgun (WGS) entry which is preliminary data.</text>
</comment>
<name>A0A4Z1GM60_9HELO</name>